<dbReference type="OrthoDB" id="9990676at2759"/>
<protein>
    <submittedName>
        <fullName evidence="6">WD40 domain containing protein</fullName>
    </submittedName>
</protein>
<feature type="repeat" description="WD" evidence="3">
    <location>
        <begin position="144"/>
        <end position="176"/>
    </location>
</feature>
<dbReference type="InterPro" id="IPR001680">
    <property type="entry name" value="WD40_rpt"/>
</dbReference>
<feature type="compositionally biased region" description="Polar residues" evidence="4">
    <location>
        <begin position="765"/>
        <end position="779"/>
    </location>
</feature>
<dbReference type="SUPFAM" id="SSF50978">
    <property type="entry name" value="WD40 repeat-like"/>
    <property type="match status" value="1"/>
</dbReference>
<dbReference type="InterPro" id="IPR036322">
    <property type="entry name" value="WD40_repeat_dom_sf"/>
</dbReference>
<organism evidence="6 7">
    <name type="scientific">Trichuris trichiura</name>
    <name type="common">Whipworm</name>
    <name type="synonym">Trichocephalus trichiurus</name>
    <dbReference type="NCBI Taxonomy" id="36087"/>
    <lineage>
        <taxon>Eukaryota</taxon>
        <taxon>Metazoa</taxon>
        <taxon>Ecdysozoa</taxon>
        <taxon>Nematoda</taxon>
        <taxon>Enoplea</taxon>
        <taxon>Dorylaimia</taxon>
        <taxon>Trichinellida</taxon>
        <taxon>Trichuridae</taxon>
        <taxon>Trichuris</taxon>
    </lineage>
</organism>
<dbReference type="Proteomes" id="UP000030665">
    <property type="component" value="Unassembled WGS sequence"/>
</dbReference>
<keyword evidence="1 3" id="KW-0853">WD repeat</keyword>
<evidence type="ECO:0000313" key="6">
    <source>
        <dbReference type="EMBL" id="CDW56858.1"/>
    </source>
</evidence>
<feature type="domain" description="Anaphase-promoting complex subunit 4-like WD40" evidence="5">
    <location>
        <begin position="416"/>
        <end position="494"/>
    </location>
</feature>
<dbReference type="AlphaFoldDB" id="A0A077ZBA1"/>
<feature type="repeat" description="WD" evidence="3">
    <location>
        <begin position="317"/>
        <end position="358"/>
    </location>
</feature>
<dbReference type="PROSITE" id="PS50082">
    <property type="entry name" value="WD_REPEATS_2"/>
    <property type="match status" value="4"/>
</dbReference>
<sequence>MFESALLQLLSHNFHVLYSSILRPSAGILCRDSNLLAAEVILALHYTTSSNTDVLNSLLEQAMSWVDSSSGIPLLVPLASWVKPKMCPLVVSFRFEESYRADIPMGPLVLEPTLNHQHVLVSGGGHGFAIWMYHIPSRKKVRTFEGHQSSVIFLRTIADGQMFLSCATDGTVMIWSWTQVNCQRSLRPGEGRLLSACVAHSEKFLLTGFAECKIVLTPLTSDPNESKNEACVFSHHAGPVTALALTSQDTYLLSGSEDFTVIIMSMQTGLPISTLSGLMAPVKALAVTSNDAFAVLSCEDESLKVFSICTNSQLLELTGHEKKVCSLIIAKDDCRVFAGGIDGKVYCFDLHTGDLLSTQTCHQDGVSCLKLSTDGFFLISGSMDAFNVWSTYANDTEVGNEANYVCVAAISPDYKYAAYGNNSGRVTLWDLENCHDIWMTPFSSGLMVTSLQFDYDSIILLSGSADGLVRILSMANGMTLKTYEGHSHPVTCLRIFSDRSVVISLDSFGHVILWSTDDTEDCSYEAFSLSDVGNLLEFLDDCNVLVTVKGNEKELKVLSMVGREEAWVTKARLQHNDDITCMCVSADQQMLVTGSEDLCLKLWSIKLGCLTQVMTEHQEPVKFCAVNVDGSMVVSASKSEVLSWNVCSGQKLCSFEAHKDPVSSLVVSEDGKVALSSDEGGWLYAWHTVVGSSIACFNAHLPVMSILTSPDCRRILLTLKHCSHIACLCLHNIPFLGDIAIDTFSRQTDGVRSLSTSESALIASSFNEGSSPNNVDSAQSPKKHSSSSVEPVSRDAPGRRSRPGTASNSFRQSRSSLRLFDKLKRNQSQFFNMTSSVRSSCRGELIPTAMLASQSVCGAVTMSHSSGSDKAIIKPPRHRTRVCSLL</sequence>
<evidence type="ECO:0000256" key="1">
    <source>
        <dbReference type="ARBA" id="ARBA00022574"/>
    </source>
</evidence>
<dbReference type="InterPro" id="IPR015943">
    <property type="entry name" value="WD40/YVTN_repeat-like_dom_sf"/>
</dbReference>
<accession>A0A077ZBA1</accession>
<reference evidence="6" key="2">
    <citation type="submission" date="2014-03" db="EMBL/GenBank/DDBJ databases">
        <title>The whipworm genome and dual-species transcriptomics of an intimate host-pathogen interaction.</title>
        <authorList>
            <person name="Foth B.J."/>
            <person name="Tsai I.J."/>
            <person name="Reid A.J."/>
            <person name="Bancroft A.J."/>
            <person name="Nichol S."/>
            <person name="Tracey A."/>
            <person name="Holroyd N."/>
            <person name="Cotton J.A."/>
            <person name="Stanley E.J."/>
            <person name="Zarowiecki M."/>
            <person name="Liu J.Z."/>
            <person name="Huckvale T."/>
            <person name="Cooper P.J."/>
            <person name="Grencis R.K."/>
            <person name="Berriman M."/>
        </authorList>
    </citation>
    <scope>NUCLEOTIDE SEQUENCE [LARGE SCALE GENOMIC DNA]</scope>
</reference>
<dbReference type="SMART" id="SM00320">
    <property type="entry name" value="WD40"/>
    <property type="match status" value="12"/>
</dbReference>
<dbReference type="EMBL" id="HG806089">
    <property type="protein sequence ID" value="CDW56858.1"/>
    <property type="molecule type" value="Genomic_DNA"/>
</dbReference>
<name>A0A077ZBA1_TRITR</name>
<evidence type="ECO:0000256" key="3">
    <source>
        <dbReference type="PROSITE-ProRule" id="PRU00221"/>
    </source>
</evidence>
<dbReference type="Pfam" id="PF00400">
    <property type="entry name" value="WD40"/>
    <property type="match status" value="6"/>
</dbReference>
<proteinExistence type="predicted"/>
<dbReference type="InterPro" id="IPR024977">
    <property type="entry name" value="Apc4-like_WD40_dom"/>
</dbReference>
<keyword evidence="2" id="KW-0677">Repeat</keyword>
<dbReference type="Pfam" id="PF12894">
    <property type="entry name" value="ANAPC4_WD40"/>
    <property type="match status" value="1"/>
</dbReference>
<dbReference type="PROSITE" id="PS50294">
    <property type="entry name" value="WD_REPEATS_REGION"/>
    <property type="match status" value="2"/>
</dbReference>
<evidence type="ECO:0000259" key="5">
    <source>
        <dbReference type="Pfam" id="PF12894"/>
    </source>
</evidence>
<feature type="repeat" description="WD" evidence="3">
    <location>
        <begin position="572"/>
        <end position="606"/>
    </location>
</feature>
<evidence type="ECO:0000256" key="2">
    <source>
        <dbReference type="ARBA" id="ARBA00022737"/>
    </source>
</evidence>
<dbReference type="STRING" id="36087.A0A077ZBA1"/>
<reference evidence="6" key="1">
    <citation type="submission" date="2014-01" db="EMBL/GenBank/DDBJ databases">
        <authorList>
            <person name="Aslett M."/>
        </authorList>
    </citation>
    <scope>NUCLEOTIDE SEQUENCE</scope>
</reference>
<dbReference type="PANTHER" id="PTHR19857">
    <property type="entry name" value="MITOCHONDRIAL DIVISION PROTEIN 1-RELATED"/>
    <property type="match status" value="1"/>
</dbReference>
<dbReference type="InterPro" id="IPR011047">
    <property type="entry name" value="Quinoprotein_ADH-like_sf"/>
</dbReference>
<feature type="region of interest" description="Disordered" evidence="4">
    <location>
        <begin position="765"/>
        <end position="813"/>
    </location>
</feature>
<dbReference type="InterPro" id="IPR051179">
    <property type="entry name" value="WD_repeat_multifunction"/>
</dbReference>
<evidence type="ECO:0000313" key="7">
    <source>
        <dbReference type="Proteomes" id="UP000030665"/>
    </source>
</evidence>
<dbReference type="SUPFAM" id="SSF50998">
    <property type="entry name" value="Quinoprotein alcohol dehydrogenase-like"/>
    <property type="match status" value="1"/>
</dbReference>
<dbReference type="Gene3D" id="2.130.10.10">
    <property type="entry name" value="YVTN repeat-like/Quinoprotein amine dehydrogenase"/>
    <property type="match status" value="4"/>
</dbReference>
<evidence type="ECO:0000256" key="4">
    <source>
        <dbReference type="SAM" id="MobiDB-lite"/>
    </source>
</evidence>
<gene>
    <name evidence="6" type="ORF">TTRE_0000514101</name>
</gene>
<dbReference type="CDD" id="cd00200">
    <property type="entry name" value="WD40"/>
    <property type="match status" value="1"/>
</dbReference>
<feature type="repeat" description="WD" evidence="3">
    <location>
        <begin position="233"/>
        <end position="274"/>
    </location>
</feature>
<keyword evidence="7" id="KW-1185">Reference proteome</keyword>